<dbReference type="KEGG" id="cmb:CSW64_14705"/>
<organism evidence="1 2">
    <name type="scientific">Caulobacter mirabilis</name>
    <dbReference type="NCBI Taxonomy" id="69666"/>
    <lineage>
        <taxon>Bacteria</taxon>
        <taxon>Pseudomonadati</taxon>
        <taxon>Pseudomonadota</taxon>
        <taxon>Alphaproteobacteria</taxon>
        <taxon>Caulobacterales</taxon>
        <taxon>Caulobacteraceae</taxon>
        <taxon>Caulobacter</taxon>
    </lineage>
</organism>
<dbReference type="Proteomes" id="UP000228945">
    <property type="component" value="Chromosome"/>
</dbReference>
<dbReference type="EMBL" id="CP024201">
    <property type="protein sequence ID" value="ATQ43563.1"/>
    <property type="molecule type" value="Genomic_DNA"/>
</dbReference>
<accession>A0A2D2AZX8</accession>
<keyword evidence="2" id="KW-1185">Reference proteome</keyword>
<dbReference type="AlphaFoldDB" id="A0A2D2AZX8"/>
<evidence type="ECO:0000313" key="1">
    <source>
        <dbReference type="EMBL" id="ATQ43563.1"/>
    </source>
</evidence>
<name>A0A2D2AZX8_9CAUL</name>
<sequence>MFGLNGSSGDFARDVATEVEYLKTMHGENALAVAREKAARPALRTHRRKILNAAVQRLEGKPERKLLGRLFG</sequence>
<protein>
    <submittedName>
        <fullName evidence="1">Uncharacterized protein</fullName>
    </submittedName>
</protein>
<gene>
    <name evidence="1" type="ORF">CSW64_14705</name>
</gene>
<reference evidence="1 2" key="1">
    <citation type="submission" date="2017-10" db="EMBL/GenBank/DDBJ databases">
        <title>Genome sequence of Caulobacter mirabilis FWC38.</title>
        <authorList>
            <person name="Fiebig A."/>
            <person name="Crosson S."/>
        </authorList>
    </citation>
    <scope>NUCLEOTIDE SEQUENCE [LARGE SCALE GENOMIC DNA]</scope>
    <source>
        <strain evidence="1 2">FWC 38</strain>
    </source>
</reference>
<evidence type="ECO:0000313" key="2">
    <source>
        <dbReference type="Proteomes" id="UP000228945"/>
    </source>
</evidence>
<dbReference type="RefSeq" id="WP_099622812.1">
    <property type="nucleotide sequence ID" value="NZ_CP024201.1"/>
</dbReference>
<proteinExistence type="predicted"/>